<evidence type="ECO:0000256" key="3">
    <source>
        <dbReference type="ARBA" id="ARBA00023180"/>
    </source>
</evidence>
<dbReference type="Gene3D" id="2.130.10.130">
    <property type="entry name" value="Integrin alpha, N-terminal"/>
    <property type="match status" value="3"/>
</dbReference>
<keyword evidence="1" id="KW-0732">Signal</keyword>
<dbReference type="Pfam" id="PF18962">
    <property type="entry name" value="Por_Secre_tail"/>
    <property type="match status" value="1"/>
</dbReference>
<dbReference type="GO" id="GO:0008305">
    <property type="term" value="C:integrin complex"/>
    <property type="evidence" value="ECO:0007669"/>
    <property type="project" value="InterPro"/>
</dbReference>
<gene>
    <name evidence="5" type="ORF">CRI94_13305</name>
</gene>
<accession>A0A2A8CV33</accession>
<dbReference type="InterPro" id="IPR013519">
    <property type="entry name" value="Int_alpha_beta-p"/>
</dbReference>
<name>A0A2A8CV33_9BACT</name>
<dbReference type="SMART" id="SM00191">
    <property type="entry name" value="Int_alpha"/>
    <property type="match status" value="2"/>
</dbReference>
<dbReference type="RefSeq" id="WP_098076676.1">
    <property type="nucleotide sequence ID" value="NZ_PDEQ01000007.1"/>
</dbReference>
<organism evidence="5 6">
    <name type="scientific">Longibacter salinarum</name>
    <dbReference type="NCBI Taxonomy" id="1850348"/>
    <lineage>
        <taxon>Bacteria</taxon>
        <taxon>Pseudomonadati</taxon>
        <taxon>Rhodothermota</taxon>
        <taxon>Rhodothermia</taxon>
        <taxon>Rhodothermales</taxon>
        <taxon>Salisaetaceae</taxon>
        <taxon>Longibacter</taxon>
    </lineage>
</organism>
<evidence type="ECO:0000259" key="4">
    <source>
        <dbReference type="Pfam" id="PF18962"/>
    </source>
</evidence>
<dbReference type="PRINTS" id="PR01185">
    <property type="entry name" value="INTEGRINA"/>
</dbReference>
<dbReference type="InterPro" id="IPR024881">
    <property type="entry name" value="Tip"/>
</dbReference>
<dbReference type="InterPro" id="IPR000413">
    <property type="entry name" value="Integrin_alpha"/>
</dbReference>
<dbReference type="InterPro" id="IPR026444">
    <property type="entry name" value="Secre_tail"/>
</dbReference>
<dbReference type="SUPFAM" id="SSF69318">
    <property type="entry name" value="Integrin alpha N-terminal domain"/>
    <property type="match status" value="3"/>
</dbReference>
<proteinExistence type="predicted"/>
<dbReference type="PANTHER" id="PTHR13412">
    <property type="entry name" value="T-CELL IMMUNOMODULATORY PROTEIN HOMOLOG"/>
    <property type="match status" value="1"/>
</dbReference>
<dbReference type="Pfam" id="PF01839">
    <property type="entry name" value="FG-GAP"/>
    <property type="match status" value="1"/>
</dbReference>
<dbReference type="Proteomes" id="UP000220102">
    <property type="component" value="Unassembled WGS sequence"/>
</dbReference>
<dbReference type="NCBIfam" id="TIGR04183">
    <property type="entry name" value="Por_Secre_tail"/>
    <property type="match status" value="1"/>
</dbReference>
<comment type="caution">
    <text evidence="5">The sequence shown here is derived from an EMBL/GenBank/DDBJ whole genome shotgun (WGS) entry which is preliminary data.</text>
</comment>
<dbReference type="InterPro" id="IPR013517">
    <property type="entry name" value="FG-GAP"/>
</dbReference>
<feature type="domain" description="Secretion system C-terminal sorting" evidence="4">
    <location>
        <begin position="1217"/>
        <end position="1290"/>
    </location>
</feature>
<evidence type="ECO:0000313" key="6">
    <source>
        <dbReference type="Proteomes" id="UP000220102"/>
    </source>
</evidence>
<dbReference type="Gene3D" id="2.60.40.4070">
    <property type="match status" value="1"/>
</dbReference>
<keyword evidence="6" id="KW-1185">Reference proteome</keyword>
<dbReference type="InterPro" id="IPR028994">
    <property type="entry name" value="Integrin_alpha_N"/>
</dbReference>
<evidence type="ECO:0000256" key="1">
    <source>
        <dbReference type="ARBA" id="ARBA00022729"/>
    </source>
</evidence>
<dbReference type="OrthoDB" id="1443240at2"/>
<reference evidence="5 6" key="1">
    <citation type="submission" date="2017-10" db="EMBL/GenBank/DDBJ databases">
        <title>Draft genome of Longibacter Salinarum.</title>
        <authorList>
            <person name="Goh K.M."/>
            <person name="Shamsir M.S."/>
            <person name="Lim S.W."/>
        </authorList>
    </citation>
    <scope>NUCLEOTIDE SEQUENCE [LARGE SCALE GENOMIC DNA]</scope>
    <source>
        <strain evidence="5 6">KCTC 52045</strain>
    </source>
</reference>
<dbReference type="EMBL" id="PDEQ01000007">
    <property type="protein sequence ID" value="PEN12506.1"/>
    <property type="molecule type" value="Genomic_DNA"/>
</dbReference>
<sequence>MYDEPSRSRFTVFLSSLFFILLVVPSACPGGGGIIGTAVAQHDPDDQAKRPVDALHGLVQQRSKAAPHVLPDRRDRPAEVQRLLLRRTANRTADPGIPLALHNVPVEAPVRRIGGKRWPNPDMNFGFPGLPRPAGDVNDDGIRDILYPLWGVADERTSTISDRTHKSLVSFGGQAFGTQLYDVSSFDVFTFVGNIVGGPEADAITTSPQETPRVYKGGPQGHTYVGSLPKDITFGRWNWDRAVDVDGDGYDDVITTLSFANTVEILYGGPTFSDLVIVEYDLPEQMRDNSYSYAIVDITGDQTAEIVRLGKSDVSGEVVEIGIFDVVSHRGAPLAEIEQFFPSVPVYSDVDPSDIPLLSADITGSGSPELLLLGKSYRGELNETYVFTRDTGSYAAAPAAVYPEMDLRLIGDVNDDGRQDLAYPSGEETTVAFGPRSVSDGLSASHTIRGTLSPSILGDVTGDGRDDLLYLANGSEYRIERLDFQGTDQIQDRQTLVLDEAKHGAYGIRETQRIGDVDGDGADDYALIRVEGIVDVYTGDPAVQASPHLRITGPAAFPATRDHAGKTVAVGDFTGDGASDLAIRWNRKDEFVGVYDLSNGGTKIHSVGLSNLGVSNDAPGLPDGTHGPNASIANLGDINDDGADDLGITLPDVEIMDDDRVHVFFGGSTLSPSPDLVVRSYASGVGEHFGQVLLGLGDINGDGIDDFAVSDADSRYTGILPRTDLLQNASFGAFFVHYGTSSPSGSFDRADLTLGIPETEFQDGKSIVRHGAGATMAAADVNADGHPDLVTTTYYNLATYPQTGQGALYVFYGGSGFDATPDQIAAVPSVVDYFPWGPDATYILGNLSTVPAVNAGDGDGLFLSAGHSGAGVVWQPDAQSTHTLEVTRVLRGPDQYGGLGPSGWIFSGSKAAKSAIADFDGDGRTEAILVQRASKDFQHTPAYVFEFGSQMMSPPTADACATVQNVTAPDTQPDLPFPSLGVTLVMGRETSGQGDVTVCRYDTEPVDPARTMNKINLADYSFSILQEGDLTLGELSSVRFDATGLPGLDEPGAITVFQRPLVGTGSFGIIKGNYDEAAGELVRFIDMFGEFAFTSDVDPLPVELARFDAHVAGENVALTWQTLSETGNDGFAIERRAEEPPGAEKNQAWTRVGFVDGAGTTTAPQDYRFLDRSVPYEAEHITYRLRQIDVDGTETVSEPVTARFNVPNELRLHKTGPNPVTNTITVRYETPQSGVVRLSLYNVLGQRVKTVHLGSPGAGRHRTQIDVRDLASGTYFLRMKHKTGMATQQFTVVR</sequence>
<dbReference type="PANTHER" id="PTHR13412:SF0">
    <property type="entry name" value="T-CELL IMMUNOMODULATORY PROTEIN"/>
    <property type="match status" value="1"/>
</dbReference>
<evidence type="ECO:0000256" key="2">
    <source>
        <dbReference type="ARBA" id="ARBA00022737"/>
    </source>
</evidence>
<evidence type="ECO:0000313" key="5">
    <source>
        <dbReference type="EMBL" id="PEN12506.1"/>
    </source>
</evidence>
<keyword evidence="2" id="KW-0677">Repeat</keyword>
<protein>
    <recommendedName>
        <fullName evidence="4">Secretion system C-terminal sorting domain-containing protein</fullName>
    </recommendedName>
</protein>
<dbReference type="GO" id="GO:0007155">
    <property type="term" value="P:cell adhesion"/>
    <property type="evidence" value="ECO:0007669"/>
    <property type="project" value="InterPro"/>
</dbReference>
<keyword evidence="3" id="KW-0325">Glycoprotein</keyword>